<sequence length="23" mass="2551">MTRRTTNGSTGVYIYTDWNGLSG</sequence>
<dbReference type="AlphaFoldDB" id="A0A0A9C6T1"/>
<organism evidence="1">
    <name type="scientific">Arundo donax</name>
    <name type="common">Giant reed</name>
    <name type="synonym">Donax arundinaceus</name>
    <dbReference type="NCBI Taxonomy" id="35708"/>
    <lineage>
        <taxon>Eukaryota</taxon>
        <taxon>Viridiplantae</taxon>
        <taxon>Streptophyta</taxon>
        <taxon>Embryophyta</taxon>
        <taxon>Tracheophyta</taxon>
        <taxon>Spermatophyta</taxon>
        <taxon>Magnoliopsida</taxon>
        <taxon>Liliopsida</taxon>
        <taxon>Poales</taxon>
        <taxon>Poaceae</taxon>
        <taxon>PACMAD clade</taxon>
        <taxon>Arundinoideae</taxon>
        <taxon>Arundineae</taxon>
        <taxon>Arundo</taxon>
    </lineage>
</organism>
<reference evidence="1" key="1">
    <citation type="submission" date="2014-09" db="EMBL/GenBank/DDBJ databases">
        <authorList>
            <person name="Magalhaes I.L.F."/>
            <person name="Oliveira U."/>
            <person name="Santos F.R."/>
            <person name="Vidigal T.H.D.A."/>
            <person name="Brescovit A.D."/>
            <person name="Santos A.J."/>
        </authorList>
    </citation>
    <scope>NUCLEOTIDE SEQUENCE</scope>
    <source>
        <tissue evidence="1">Shoot tissue taken approximately 20 cm above the soil surface</tissue>
    </source>
</reference>
<reference evidence="1" key="2">
    <citation type="journal article" date="2015" name="Data Brief">
        <title>Shoot transcriptome of the giant reed, Arundo donax.</title>
        <authorList>
            <person name="Barrero R.A."/>
            <person name="Guerrero F.D."/>
            <person name="Moolhuijzen P."/>
            <person name="Goolsby J.A."/>
            <person name="Tidwell J."/>
            <person name="Bellgard S.E."/>
            <person name="Bellgard M.I."/>
        </authorList>
    </citation>
    <scope>NUCLEOTIDE SEQUENCE</scope>
    <source>
        <tissue evidence="1">Shoot tissue taken approximately 20 cm above the soil surface</tissue>
    </source>
</reference>
<protein>
    <submittedName>
        <fullName evidence="1">Uncharacterized protein</fullName>
    </submittedName>
</protein>
<accession>A0A0A9C6T1</accession>
<name>A0A0A9C6T1_ARUDO</name>
<evidence type="ECO:0000313" key="1">
    <source>
        <dbReference type="EMBL" id="JAD70143.1"/>
    </source>
</evidence>
<proteinExistence type="predicted"/>
<dbReference type="EMBL" id="GBRH01227752">
    <property type="protein sequence ID" value="JAD70143.1"/>
    <property type="molecule type" value="Transcribed_RNA"/>
</dbReference>